<name>A0A2S7X0P4_9GAMM</name>
<dbReference type="Gene3D" id="3.90.550.10">
    <property type="entry name" value="Spore Coat Polysaccharide Biosynthesis Protein SpsA, Chain A"/>
    <property type="match status" value="1"/>
</dbReference>
<dbReference type="InterPro" id="IPR050793">
    <property type="entry name" value="CMP-NeuNAc_synthase"/>
</dbReference>
<protein>
    <submittedName>
        <fullName evidence="1">Cytidyltransferase</fullName>
    </submittedName>
</protein>
<accession>A0A2S7X0P4</accession>
<dbReference type="InterPro" id="IPR003329">
    <property type="entry name" value="Cytidylyl_trans"/>
</dbReference>
<dbReference type="GO" id="GO:0008781">
    <property type="term" value="F:N-acylneuraminate cytidylyltransferase activity"/>
    <property type="evidence" value="ECO:0007669"/>
    <property type="project" value="TreeGrafter"/>
</dbReference>
<dbReference type="RefSeq" id="WP_105056765.1">
    <property type="nucleotide sequence ID" value="NZ_CAWNRT010000003.1"/>
</dbReference>
<dbReference type="Gene3D" id="3.40.50.11190">
    <property type="match status" value="1"/>
</dbReference>
<reference evidence="1 2" key="1">
    <citation type="submission" date="2016-12" db="EMBL/GenBank/DDBJ databases">
        <title>Diversity of luminous bacteria.</title>
        <authorList>
            <person name="Yoshizawa S."/>
            <person name="Kogure K."/>
        </authorList>
    </citation>
    <scope>NUCLEOTIDE SEQUENCE [LARGE SCALE GENOMIC DNA]</scope>
    <source>
        <strain evidence="1 2">ATCC 33715</strain>
    </source>
</reference>
<evidence type="ECO:0000313" key="1">
    <source>
        <dbReference type="EMBL" id="PQJ83345.1"/>
    </source>
</evidence>
<dbReference type="Pfam" id="PF02348">
    <property type="entry name" value="CTP_transf_3"/>
    <property type="match status" value="1"/>
</dbReference>
<dbReference type="PANTHER" id="PTHR21485:SF3">
    <property type="entry name" value="N-ACYLNEURAMINATE CYTIDYLYLTRANSFERASE"/>
    <property type="match status" value="1"/>
</dbReference>
<dbReference type="SUPFAM" id="SSF53448">
    <property type="entry name" value="Nucleotide-diphospho-sugar transferases"/>
    <property type="match status" value="1"/>
</dbReference>
<dbReference type="AlphaFoldDB" id="A0A2S7X0P4"/>
<gene>
    <name evidence="1" type="ORF">BTO22_18325</name>
</gene>
<dbReference type="PANTHER" id="PTHR21485">
    <property type="entry name" value="HAD SUPERFAMILY MEMBERS CMAS AND KDSC"/>
    <property type="match status" value="1"/>
</dbReference>
<dbReference type="CDD" id="cd02513">
    <property type="entry name" value="CMP-NeuAc_Synthase"/>
    <property type="match status" value="1"/>
</dbReference>
<sequence>MKTIAIIPARAGSKGIPNKNIRLVNEKPLIYYAINNALCCEMIDEVIVSTNSKEVQIIAEQMGAKVHWRNEQLCGDEITLDGVIYDATTSSSAVDTDIVITMQPTSPTLRKATLESALTYFKESTFDTLISCVNKPHLAWRQDDLGNKYPDYQKRLNRQYLPPYYLETGAFLITRKECVTPESRLGQNIEVFEISDDESIDIDTYSDLKTAEHVLSNQRVAFYVNGNTKRGLGHIYRCLELADEFYVSPDIYYDINQTTREIFGESTHNFIGVNGIGELFQTLSNKKYDVFINDVLNTTIDYMIALKACNPAKKIINFEDDGEGVLKADLVINALYQNPTVPQMKAGEDFYICGKTFLFYDPIEIKNDVKNVFISFGGADPQNYTDRVLEIIKSPEYQGYNFIVVIGRAKENVEALLKYTDIDNIEVLYDVRNMPQLMSKCDIAITSRGRTGYELALLGIPTLAMAQNTREEKHGFVSQENGFNYLGLNPNNSVIKANLDLYLSLEQSERQRIHKKLLEHDLRNGRKRVLGLINSL</sequence>
<dbReference type="SUPFAM" id="SSF53756">
    <property type="entry name" value="UDP-Glycosyltransferase/glycogen phosphorylase"/>
    <property type="match status" value="1"/>
</dbReference>
<proteinExistence type="predicted"/>
<dbReference type="Proteomes" id="UP000239263">
    <property type="component" value="Unassembled WGS sequence"/>
</dbReference>
<evidence type="ECO:0000313" key="2">
    <source>
        <dbReference type="Proteomes" id="UP000239263"/>
    </source>
</evidence>
<dbReference type="EMBL" id="MSCO01000003">
    <property type="protein sequence ID" value="PQJ83345.1"/>
    <property type="molecule type" value="Genomic_DNA"/>
</dbReference>
<organism evidence="1 2">
    <name type="scientific">Aliivibrio sifiae</name>
    <dbReference type="NCBI Taxonomy" id="566293"/>
    <lineage>
        <taxon>Bacteria</taxon>
        <taxon>Pseudomonadati</taxon>
        <taxon>Pseudomonadota</taxon>
        <taxon>Gammaproteobacteria</taxon>
        <taxon>Vibrionales</taxon>
        <taxon>Vibrionaceae</taxon>
        <taxon>Aliivibrio</taxon>
    </lineage>
</organism>
<dbReference type="InterPro" id="IPR029044">
    <property type="entry name" value="Nucleotide-diphossugar_trans"/>
</dbReference>
<dbReference type="OrthoDB" id="9805604at2"/>
<keyword evidence="1" id="KW-0808">Transferase</keyword>
<dbReference type="Gene3D" id="3.40.50.2000">
    <property type="entry name" value="Glycogen Phosphorylase B"/>
    <property type="match status" value="1"/>
</dbReference>
<comment type="caution">
    <text evidence="1">The sequence shown here is derived from an EMBL/GenBank/DDBJ whole genome shotgun (WGS) entry which is preliminary data.</text>
</comment>